<proteinExistence type="predicted"/>
<evidence type="ECO:0000313" key="2">
    <source>
        <dbReference type="Proteomes" id="UP000821845"/>
    </source>
</evidence>
<dbReference type="Proteomes" id="UP000821845">
    <property type="component" value="Chromosome 2"/>
</dbReference>
<sequence length="115" mass="13365">MSSAASLQRVLGKPDPCLFCSSTKHRAEVCDDETNLTVKKQILTKDGRCFRWFKQGHMARDCWGRQKCDRCSRRHVTSMRDLYFQKKANEASATATNLLSNKRALLYYYSPRQPR</sequence>
<organism evidence="1 2">
    <name type="scientific">Hyalomma asiaticum</name>
    <name type="common">Tick</name>
    <dbReference type="NCBI Taxonomy" id="266040"/>
    <lineage>
        <taxon>Eukaryota</taxon>
        <taxon>Metazoa</taxon>
        <taxon>Ecdysozoa</taxon>
        <taxon>Arthropoda</taxon>
        <taxon>Chelicerata</taxon>
        <taxon>Arachnida</taxon>
        <taxon>Acari</taxon>
        <taxon>Parasitiformes</taxon>
        <taxon>Ixodida</taxon>
        <taxon>Ixodoidea</taxon>
        <taxon>Ixodidae</taxon>
        <taxon>Hyalomminae</taxon>
        <taxon>Hyalomma</taxon>
    </lineage>
</organism>
<protein>
    <submittedName>
        <fullName evidence="1">Uncharacterized protein</fullName>
    </submittedName>
</protein>
<evidence type="ECO:0000313" key="1">
    <source>
        <dbReference type="EMBL" id="KAH6939336.1"/>
    </source>
</evidence>
<dbReference type="EMBL" id="CM023482">
    <property type="protein sequence ID" value="KAH6939336.1"/>
    <property type="molecule type" value="Genomic_DNA"/>
</dbReference>
<reference evidence="1" key="1">
    <citation type="submission" date="2020-05" db="EMBL/GenBank/DDBJ databases">
        <title>Large-scale comparative analyses of tick genomes elucidate their genetic diversity and vector capacities.</title>
        <authorList>
            <person name="Jia N."/>
            <person name="Wang J."/>
            <person name="Shi W."/>
            <person name="Du L."/>
            <person name="Sun Y."/>
            <person name="Zhan W."/>
            <person name="Jiang J."/>
            <person name="Wang Q."/>
            <person name="Zhang B."/>
            <person name="Ji P."/>
            <person name="Sakyi L.B."/>
            <person name="Cui X."/>
            <person name="Yuan T."/>
            <person name="Jiang B."/>
            <person name="Yang W."/>
            <person name="Lam T.T.-Y."/>
            <person name="Chang Q."/>
            <person name="Ding S."/>
            <person name="Wang X."/>
            <person name="Zhu J."/>
            <person name="Ruan X."/>
            <person name="Zhao L."/>
            <person name="Wei J."/>
            <person name="Que T."/>
            <person name="Du C."/>
            <person name="Cheng J."/>
            <person name="Dai P."/>
            <person name="Han X."/>
            <person name="Huang E."/>
            <person name="Gao Y."/>
            <person name="Liu J."/>
            <person name="Shao H."/>
            <person name="Ye R."/>
            <person name="Li L."/>
            <person name="Wei W."/>
            <person name="Wang X."/>
            <person name="Wang C."/>
            <person name="Yang T."/>
            <person name="Huo Q."/>
            <person name="Li W."/>
            <person name="Guo W."/>
            <person name="Chen H."/>
            <person name="Zhou L."/>
            <person name="Ni X."/>
            <person name="Tian J."/>
            <person name="Zhou Y."/>
            <person name="Sheng Y."/>
            <person name="Liu T."/>
            <person name="Pan Y."/>
            <person name="Xia L."/>
            <person name="Li J."/>
            <person name="Zhao F."/>
            <person name="Cao W."/>
        </authorList>
    </citation>
    <scope>NUCLEOTIDE SEQUENCE</scope>
    <source>
        <strain evidence="1">Hyas-2018</strain>
    </source>
</reference>
<accession>A0ACB7SZL9</accession>
<keyword evidence="2" id="KW-1185">Reference proteome</keyword>
<comment type="caution">
    <text evidence="1">The sequence shown here is derived from an EMBL/GenBank/DDBJ whole genome shotgun (WGS) entry which is preliminary data.</text>
</comment>
<name>A0ACB7SZL9_HYAAI</name>
<gene>
    <name evidence="1" type="ORF">HPB50_017273</name>
</gene>